<feature type="domain" description="Resolvase/invertase-type recombinase catalytic" evidence="3">
    <location>
        <begin position="2"/>
        <end position="141"/>
    </location>
</feature>
<dbReference type="InterPro" id="IPR036162">
    <property type="entry name" value="Resolvase-like_N_sf"/>
</dbReference>
<dbReference type="AlphaFoldDB" id="A0A0E3V187"/>
<proteinExistence type="predicted"/>
<dbReference type="HOGENOM" id="CLU_010686_8_2_4"/>
<dbReference type="RefSeq" id="WP_046330095.1">
    <property type="nucleotide sequence ID" value="NZ_CP007501.1"/>
</dbReference>
<dbReference type="Pfam" id="PF00239">
    <property type="entry name" value="Resolvase"/>
    <property type="match status" value="1"/>
</dbReference>
<evidence type="ECO:0000313" key="5">
    <source>
        <dbReference type="Proteomes" id="UP000061135"/>
    </source>
</evidence>
<name>A0A0E3V187_9BURK</name>
<gene>
    <name evidence="4" type="ORF">CL55_00009500</name>
</gene>
<reference evidence="4 5" key="1">
    <citation type="submission" date="2014-03" db="EMBL/GenBank/DDBJ databases">
        <title>Genome of Polynucleobacter strain MWH-MoK4.</title>
        <authorList>
            <person name="Hahn M.W."/>
        </authorList>
    </citation>
    <scope>NUCLEOTIDE SEQUENCE [LARGE SCALE GENOMIC DNA]</scope>
    <source>
        <strain evidence="4 5">MWH-MoK4</strain>
    </source>
</reference>
<evidence type="ECO:0000256" key="2">
    <source>
        <dbReference type="ARBA" id="ARBA00023172"/>
    </source>
</evidence>
<dbReference type="GO" id="GO:0000150">
    <property type="term" value="F:DNA strand exchange activity"/>
    <property type="evidence" value="ECO:0007669"/>
    <property type="project" value="InterPro"/>
</dbReference>
<dbReference type="STRING" id="1835254.CL55_00009500"/>
<dbReference type="KEGG" id="pdq:CL55_00009500"/>
<dbReference type="SMART" id="SM00857">
    <property type="entry name" value="Resolvase"/>
    <property type="match status" value="1"/>
</dbReference>
<protein>
    <submittedName>
        <fullName evidence="4">Site-specific recombinase, DNA invertase Pin-like protein</fullName>
    </submittedName>
</protein>
<dbReference type="PANTHER" id="PTHR30461">
    <property type="entry name" value="DNA-INVERTASE FROM LAMBDOID PROPHAGE"/>
    <property type="match status" value="1"/>
</dbReference>
<dbReference type="SUPFAM" id="SSF53041">
    <property type="entry name" value="Resolvase-like"/>
    <property type="match status" value="1"/>
</dbReference>
<dbReference type="PATRIC" id="fig|576611.7.peg.966"/>
<evidence type="ECO:0000313" key="4">
    <source>
        <dbReference type="EMBL" id="AKD25283.1"/>
    </source>
</evidence>
<dbReference type="Gene3D" id="3.40.50.1390">
    <property type="entry name" value="Resolvase, N-terminal catalytic domain"/>
    <property type="match status" value="1"/>
</dbReference>
<dbReference type="InterPro" id="IPR006119">
    <property type="entry name" value="Resolv_N"/>
</dbReference>
<evidence type="ECO:0000259" key="3">
    <source>
        <dbReference type="PROSITE" id="PS51736"/>
    </source>
</evidence>
<keyword evidence="1" id="KW-0238">DNA-binding</keyword>
<accession>A0A0E3V187</accession>
<keyword evidence="2" id="KW-0233">DNA recombination</keyword>
<evidence type="ECO:0000256" key="1">
    <source>
        <dbReference type="ARBA" id="ARBA00023125"/>
    </source>
</evidence>
<dbReference type="OrthoDB" id="8585334at2"/>
<dbReference type="PANTHER" id="PTHR30461:SF2">
    <property type="entry name" value="SERINE RECOMBINASE PINE-RELATED"/>
    <property type="match status" value="1"/>
</dbReference>
<dbReference type="InterPro" id="IPR050639">
    <property type="entry name" value="SSR_resolvase"/>
</dbReference>
<dbReference type="EMBL" id="CP007501">
    <property type="protein sequence ID" value="AKD25283.1"/>
    <property type="molecule type" value="Genomic_DNA"/>
</dbReference>
<keyword evidence="5" id="KW-1185">Reference proteome</keyword>
<dbReference type="Proteomes" id="UP000061135">
    <property type="component" value="Chromosome"/>
</dbReference>
<organism evidence="4 5">
    <name type="scientific">Polynucleobacter duraquae</name>
    <dbReference type="NCBI Taxonomy" id="1835254"/>
    <lineage>
        <taxon>Bacteria</taxon>
        <taxon>Pseudomonadati</taxon>
        <taxon>Pseudomonadota</taxon>
        <taxon>Betaproteobacteria</taxon>
        <taxon>Burkholderiales</taxon>
        <taxon>Burkholderiaceae</taxon>
        <taxon>Polynucleobacter</taxon>
    </lineage>
</organism>
<dbReference type="CDD" id="cd03768">
    <property type="entry name" value="SR_ResInv"/>
    <property type="match status" value="1"/>
</dbReference>
<sequence length="197" mass="21522">MKKVAYFRVSTTDQSIESQRDALLKAIGLTEFNKEYLDKVSGATEAMKREGFKTMVEHCLSKGDTLYLYSIDRIGRDAIDIQTTIRDLLQAGINVHVVGLGELNGEVGAIVTGVLAHIAQLERTKINERTGAGRDLAKSTFRATGKTHNGKLSLGRPKKIDCGDVIKWRRTNKASIADTAKHFGISAASVKRCATLS</sequence>
<dbReference type="GO" id="GO:0003677">
    <property type="term" value="F:DNA binding"/>
    <property type="evidence" value="ECO:0007669"/>
    <property type="project" value="UniProtKB-KW"/>
</dbReference>
<dbReference type="PROSITE" id="PS51736">
    <property type="entry name" value="RECOMBINASES_3"/>
    <property type="match status" value="1"/>
</dbReference>